<feature type="compositionally biased region" description="Basic and acidic residues" evidence="1">
    <location>
        <begin position="42"/>
        <end position="63"/>
    </location>
</feature>
<accession>A0A2T8IFZ7</accession>
<feature type="region of interest" description="Disordered" evidence="1">
    <location>
        <begin position="18"/>
        <end position="119"/>
    </location>
</feature>
<gene>
    <name evidence="2" type="ORF">PAHAL_6G110300</name>
</gene>
<organism evidence="2">
    <name type="scientific">Panicum hallii</name>
    <dbReference type="NCBI Taxonomy" id="206008"/>
    <lineage>
        <taxon>Eukaryota</taxon>
        <taxon>Viridiplantae</taxon>
        <taxon>Streptophyta</taxon>
        <taxon>Embryophyta</taxon>
        <taxon>Tracheophyta</taxon>
        <taxon>Spermatophyta</taxon>
        <taxon>Magnoliopsida</taxon>
        <taxon>Liliopsida</taxon>
        <taxon>Poales</taxon>
        <taxon>Poaceae</taxon>
        <taxon>PACMAD clade</taxon>
        <taxon>Panicoideae</taxon>
        <taxon>Panicodae</taxon>
        <taxon>Paniceae</taxon>
        <taxon>Panicinae</taxon>
        <taxon>Panicum</taxon>
        <taxon>Panicum sect. Panicum</taxon>
    </lineage>
</organism>
<feature type="compositionally biased region" description="Gly residues" evidence="1">
    <location>
        <begin position="106"/>
        <end position="115"/>
    </location>
</feature>
<protein>
    <submittedName>
        <fullName evidence="2">Uncharacterized protein</fullName>
    </submittedName>
</protein>
<evidence type="ECO:0000313" key="2">
    <source>
        <dbReference type="EMBL" id="PVH36581.1"/>
    </source>
</evidence>
<dbReference type="Proteomes" id="UP000243499">
    <property type="component" value="Chromosome 6"/>
</dbReference>
<reference evidence="2" key="1">
    <citation type="submission" date="2018-04" db="EMBL/GenBank/DDBJ databases">
        <title>WGS assembly of Panicum hallii.</title>
        <authorList>
            <person name="Lovell J."/>
            <person name="Jenkins J."/>
            <person name="Lowry D."/>
            <person name="Mamidi S."/>
            <person name="Sreedasyam A."/>
            <person name="Weng X."/>
            <person name="Barry K."/>
            <person name="Bonette J."/>
            <person name="Campitelli B."/>
            <person name="Daum C."/>
            <person name="Gordon S."/>
            <person name="Gould B."/>
            <person name="Lipzen A."/>
            <person name="Macqueen A."/>
            <person name="Palacio-Mejia J."/>
            <person name="Plott C."/>
            <person name="Shakirov E."/>
            <person name="Shu S."/>
            <person name="Yoshinaga Y."/>
            <person name="Zane M."/>
            <person name="Rokhsar D."/>
            <person name="Grimwood J."/>
            <person name="Schmutz J."/>
            <person name="Juenger T."/>
        </authorList>
    </citation>
    <scope>NUCLEOTIDE SEQUENCE [LARGE SCALE GENOMIC DNA]</scope>
    <source>
        <strain evidence="2">FIL2</strain>
    </source>
</reference>
<feature type="region of interest" description="Disordered" evidence="1">
    <location>
        <begin position="136"/>
        <end position="160"/>
    </location>
</feature>
<dbReference type="EMBL" id="CM008051">
    <property type="protein sequence ID" value="PVH36581.1"/>
    <property type="molecule type" value="Genomic_DNA"/>
</dbReference>
<evidence type="ECO:0000256" key="1">
    <source>
        <dbReference type="SAM" id="MobiDB-lite"/>
    </source>
</evidence>
<dbReference type="AlphaFoldDB" id="A0A2T8IFZ7"/>
<feature type="compositionally biased region" description="Low complexity" evidence="1">
    <location>
        <begin position="136"/>
        <end position="150"/>
    </location>
</feature>
<sequence length="160" mass="17321">MQMSRKWCLAISTPLIPARVRNSPRGKRRRGHRGSCGAAPRQKIDHEREQERRSDGRCAEQTRRIAGARVQQGALARGSSRGASERVQQGRRRAQTSELLRRGRGSSCGSGGARGGAPAVAAARSANLGRRMFGRAAAARAPAPEGGRLRTASWRAEEWG</sequence>
<dbReference type="Gramene" id="PVH36581">
    <property type="protein sequence ID" value="PVH36581"/>
    <property type="gene ID" value="PAHAL_6G110300"/>
</dbReference>
<name>A0A2T8IFZ7_9POAL</name>
<feature type="compositionally biased region" description="Basic residues" evidence="1">
    <location>
        <begin position="22"/>
        <end position="33"/>
    </location>
</feature>
<proteinExistence type="predicted"/>